<gene>
    <name evidence="1" type="ORF">DVH24_029527</name>
</gene>
<evidence type="ECO:0000313" key="2">
    <source>
        <dbReference type="Proteomes" id="UP000290289"/>
    </source>
</evidence>
<reference evidence="1 2" key="1">
    <citation type="submission" date="2018-10" db="EMBL/GenBank/DDBJ databases">
        <title>A high-quality apple genome assembly.</title>
        <authorList>
            <person name="Hu J."/>
        </authorList>
    </citation>
    <scope>NUCLEOTIDE SEQUENCE [LARGE SCALE GENOMIC DNA]</scope>
    <source>
        <strain evidence="2">cv. HFTH1</strain>
        <tissue evidence="1">Young leaf</tissue>
    </source>
</reference>
<sequence>MMKMHYCPYLKRQLALLAIWTNFFLLKPTCSCIFCELGYVVGLIYITHWYTISLRRIVRSYHKLTTQIHIRMKKKKATQVNK</sequence>
<accession>A0A498HTN9</accession>
<protein>
    <submittedName>
        <fullName evidence="1">Uncharacterized protein</fullName>
    </submittedName>
</protein>
<comment type="caution">
    <text evidence="1">The sequence shown here is derived from an EMBL/GenBank/DDBJ whole genome shotgun (WGS) entry which is preliminary data.</text>
</comment>
<proteinExistence type="predicted"/>
<dbReference type="Proteomes" id="UP000290289">
    <property type="component" value="Chromosome 15"/>
</dbReference>
<dbReference type="EMBL" id="RDQH01000341">
    <property type="protein sequence ID" value="RXH74806.1"/>
    <property type="molecule type" value="Genomic_DNA"/>
</dbReference>
<keyword evidence="2" id="KW-1185">Reference proteome</keyword>
<evidence type="ECO:0000313" key="1">
    <source>
        <dbReference type="EMBL" id="RXH74806.1"/>
    </source>
</evidence>
<organism evidence="1 2">
    <name type="scientific">Malus domestica</name>
    <name type="common">Apple</name>
    <name type="synonym">Pyrus malus</name>
    <dbReference type="NCBI Taxonomy" id="3750"/>
    <lineage>
        <taxon>Eukaryota</taxon>
        <taxon>Viridiplantae</taxon>
        <taxon>Streptophyta</taxon>
        <taxon>Embryophyta</taxon>
        <taxon>Tracheophyta</taxon>
        <taxon>Spermatophyta</taxon>
        <taxon>Magnoliopsida</taxon>
        <taxon>eudicotyledons</taxon>
        <taxon>Gunneridae</taxon>
        <taxon>Pentapetalae</taxon>
        <taxon>rosids</taxon>
        <taxon>fabids</taxon>
        <taxon>Rosales</taxon>
        <taxon>Rosaceae</taxon>
        <taxon>Amygdaloideae</taxon>
        <taxon>Maleae</taxon>
        <taxon>Malus</taxon>
    </lineage>
</organism>
<dbReference type="AlphaFoldDB" id="A0A498HTN9"/>
<name>A0A498HTN9_MALDO</name>